<keyword evidence="2" id="KW-1185">Reference proteome</keyword>
<dbReference type="AlphaFoldDB" id="A0AAV4PDU0"/>
<gene>
    <name evidence="1" type="ORF">CDAR_485371</name>
</gene>
<dbReference type="EMBL" id="BPLQ01002577">
    <property type="protein sequence ID" value="GIX94188.1"/>
    <property type="molecule type" value="Genomic_DNA"/>
</dbReference>
<sequence length="91" mass="9854">MAVGGRREGEQKERNVLQKQLKEVPARKSVPPLNEIAAVPSGLRSAKTSPQLIVGSNYNFHKMRGEQCSLVPVLGLGSEQILLPPTKARPA</sequence>
<protein>
    <submittedName>
        <fullName evidence="1">Uncharacterized protein</fullName>
    </submittedName>
</protein>
<dbReference type="Proteomes" id="UP001054837">
    <property type="component" value="Unassembled WGS sequence"/>
</dbReference>
<proteinExistence type="predicted"/>
<evidence type="ECO:0000313" key="2">
    <source>
        <dbReference type="Proteomes" id="UP001054837"/>
    </source>
</evidence>
<organism evidence="1 2">
    <name type="scientific">Caerostris darwini</name>
    <dbReference type="NCBI Taxonomy" id="1538125"/>
    <lineage>
        <taxon>Eukaryota</taxon>
        <taxon>Metazoa</taxon>
        <taxon>Ecdysozoa</taxon>
        <taxon>Arthropoda</taxon>
        <taxon>Chelicerata</taxon>
        <taxon>Arachnida</taxon>
        <taxon>Araneae</taxon>
        <taxon>Araneomorphae</taxon>
        <taxon>Entelegynae</taxon>
        <taxon>Araneoidea</taxon>
        <taxon>Araneidae</taxon>
        <taxon>Caerostris</taxon>
    </lineage>
</organism>
<comment type="caution">
    <text evidence="1">The sequence shown here is derived from an EMBL/GenBank/DDBJ whole genome shotgun (WGS) entry which is preliminary data.</text>
</comment>
<accession>A0AAV4PDU0</accession>
<reference evidence="1 2" key="1">
    <citation type="submission" date="2021-06" db="EMBL/GenBank/DDBJ databases">
        <title>Caerostris darwini draft genome.</title>
        <authorList>
            <person name="Kono N."/>
            <person name="Arakawa K."/>
        </authorList>
    </citation>
    <scope>NUCLEOTIDE SEQUENCE [LARGE SCALE GENOMIC DNA]</scope>
</reference>
<evidence type="ECO:0000313" key="1">
    <source>
        <dbReference type="EMBL" id="GIX94188.1"/>
    </source>
</evidence>
<name>A0AAV4PDU0_9ARAC</name>